<dbReference type="CDD" id="cd00408">
    <property type="entry name" value="DHDPS-like"/>
    <property type="match status" value="1"/>
</dbReference>
<name>A0A1X4NKT1_9RHOB</name>
<evidence type="ECO:0000256" key="4">
    <source>
        <dbReference type="PIRSR" id="PIRSR001365-2"/>
    </source>
</evidence>
<evidence type="ECO:0000313" key="6">
    <source>
        <dbReference type="Proteomes" id="UP000193926"/>
    </source>
</evidence>
<dbReference type="SMART" id="SM01130">
    <property type="entry name" value="DHDPS"/>
    <property type="match status" value="1"/>
</dbReference>
<dbReference type="InterPro" id="IPR013785">
    <property type="entry name" value="Aldolase_TIM"/>
</dbReference>
<dbReference type="SUPFAM" id="SSF51569">
    <property type="entry name" value="Aldolase"/>
    <property type="match status" value="1"/>
</dbReference>
<proteinExistence type="inferred from homology"/>
<keyword evidence="6" id="KW-1185">Reference proteome</keyword>
<comment type="caution">
    <text evidence="5">The sequence shown here is derived from an EMBL/GenBank/DDBJ whole genome shotgun (WGS) entry which is preliminary data.</text>
</comment>
<dbReference type="OrthoDB" id="9796205at2"/>
<evidence type="ECO:0000256" key="1">
    <source>
        <dbReference type="ARBA" id="ARBA00007592"/>
    </source>
</evidence>
<dbReference type="PANTHER" id="PTHR12128:SF66">
    <property type="entry name" value="4-HYDROXY-2-OXOGLUTARATE ALDOLASE, MITOCHONDRIAL"/>
    <property type="match status" value="1"/>
</dbReference>
<keyword evidence="2 3" id="KW-0456">Lyase</keyword>
<dbReference type="InterPro" id="IPR002220">
    <property type="entry name" value="DapA-like"/>
</dbReference>
<dbReference type="EMBL" id="JFKC01000008">
    <property type="protein sequence ID" value="OSQ50890.1"/>
    <property type="molecule type" value="Genomic_DNA"/>
</dbReference>
<organism evidence="5 6">
    <name type="scientific">Marivita geojedonensis</name>
    <dbReference type="NCBI Taxonomy" id="1123756"/>
    <lineage>
        <taxon>Bacteria</taxon>
        <taxon>Pseudomonadati</taxon>
        <taxon>Pseudomonadota</taxon>
        <taxon>Alphaproteobacteria</taxon>
        <taxon>Rhodobacterales</taxon>
        <taxon>Roseobacteraceae</taxon>
        <taxon>Marivita</taxon>
    </lineage>
</organism>
<dbReference type="GO" id="GO:0008840">
    <property type="term" value="F:4-hydroxy-tetrahydrodipicolinate synthase activity"/>
    <property type="evidence" value="ECO:0007669"/>
    <property type="project" value="TreeGrafter"/>
</dbReference>
<dbReference type="AlphaFoldDB" id="A0A1X4NKT1"/>
<dbReference type="PANTHER" id="PTHR12128">
    <property type="entry name" value="DIHYDRODIPICOLINATE SYNTHASE"/>
    <property type="match status" value="1"/>
</dbReference>
<evidence type="ECO:0000313" key="5">
    <source>
        <dbReference type="EMBL" id="OSQ50890.1"/>
    </source>
</evidence>
<dbReference type="PIRSF" id="PIRSF001365">
    <property type="entry name" value="DHDPS"/>
    <property type="match status" value="1"/>
</dbReference>
<protein>
    <submittedName>
        <fullName evidence="5">Dihydrodipicolinate synthetase</fullName>
    </submittedName>
</protein>
<dbReference type="STRING" id="1123756.MGEO_10655"/>
<reference evidence="5 6" key="1">
    <citation type="submission" date="2014-03" db="EMBL/GenBank/DDBJ databases">
        <title>The draft genome sequence of Marivita geojedonensis KCTC 23882.</title>
        <authorList>
            <person name="Lai Q."/>
            <person name="Shao Z."/>
        </authorList>
    </citation>
    <scope>NUCLEOTIDE SEQUENCE [LARGE SCALE GENOMIC DNA]</scope>
    <source>
        <strain evidence="5 6">DPG-138</strain>
    </source>
</reference>
<dbReference type="RefSeq" id="WP_085637037.1">
    <property type="nucleotide sequence ID" value="NZ_JFKC01000008.1"/>
</dbReference>
<dbReference type="Pfam" id="PF00701">
    <property type="entry name" value="DHDPS"/>
    <property type="match status" value="1"/>
</dbReference>
<evidence type="ECO:0000256" key="3">
    <source>
        <dbReference type="PIRNR" id="PIRNR001365"/>
    </source>
</evidence>
<sequence>MLDKKAKGVFTIAATPFLPDGALDFDSLDRMVDAYIERGATGLTILGMMGEAGKLEADESIAVVRKVISRSRVPVVVGVSSPGFAAMTALAKQSMDAGAAGVMVAPPGNLRTDAQIIAYFQNTAEFLGDIPFVLQDFPLATSVQISPSVILKIVEDCPTCVMLKHEDWPGLEKITALRRASDAGSRRISILCGNGGMYLLEEMLRGADGAMTGFGYPEMMARVIDAFTAGDLNRARDIFDAYMPMVRYEAQPGLGLAIRKYTLAKQGVIAHPTLRKPGAALSAESISEIDAIAARQERRLEDLGLKPFS</sequence>
<dbReference type="Gene3D" id="3.20.20.70">
    <property type="entry name" value="Aldolase class I"/>
    <property type="match status" value="1"/>
</dbReference>
<dbReference type="Proteomes" id="UP000193926">
    <property type="component" value="Unassembled WGS sequence"/>
</dbReference>
<feature type="binding site" evidence="4">
    <location>
        <position position="211"/>
    </location>
    <ligand>
        <name>pyruvate</name>
        <dbReference type="ChEBI" id="CHEBI:15361"/>
    </ligand>
</feature>
<gene>
    <name evidence="5" type="ORF">MGEO_10655</name>
</gene>
<dbReference type="GO" id="GO:0005829">
    <property type="term" value="C:cytosol"/>
    <property type="evidence" value="ECO:0007669"/>
    <property type="project" value="TreeGrafter"/>
</dbReference>
<comment type="similarity">
    <text evidence="1 3">Belongs to the DapA family.</text>
</comment>
<dbReference type="PRINTS" id="PR00146">
    <property type="entry name" value="DHPICSNTHASE"/>
</dbReference>
<evidence type="ECO:0000256" key="2">
    <source>
        <dbReference type="ARBA" id="ARBA00023239"/>
    </source>
</evidence>
<accession>A0A1X4NKT1</accession>